<feature type="compositionally biased region" description="Basic and acidic residues" evidence="2">
    <location>
        <begin position="448"/>
        <end position="463"/>
    </location>
</feature>
<proteinExistence type="inferred from homology"/>
<sequence>MEGVKKKWKELLYSFSTNDRYADYNENQGTGISRVSAGSGSAAAAASSSQIQLTDFVDGHESSNDGVSEAMLAWRHIEAWASENHSDLYATLSEPCTRSDIANAEKDLAIIFPASVRASLRLHDGQEDLESLTGTSGLIFGLQLMPLDQIVQMTMTWRSVAENMSKKNRNSSPVPSGNGSGIEMPNKSATPQTLKTKGYGKLDSQDYPNTNPGLQRDISHNSNKQFKMNSIPRQGSVPQNAIQPTYANAGWIPLVTDNAGNHVAVDLAPGPKGVYGQVILFGREFDTKYVVANNWGDFLLAFANDLEKGNWYIMDADDDYLSGEGDLVFRDKEDDGPVVDYFDVLKARTHAALQRQHSSTGKEQPEYTQARKVSRGAPAAAGESSTMIEVSPVVSSDNANPDKKTVENTVIESPANSTQASVAGLKVEEEPKETKPEVQESSKASDMTQKDEKLEEEPSKDAKVTQQPSEVSKETKITSGAAQESADEQANTSNTEIPPETASVKELKEEFESVAL</sequence>
<evidence type="ECO:0000256" key="1">
    <source>
        <dbReference type="ARBA" id="ARBA00005303"/>
    </source>
</evidence>
<dbReference type="FunCoup" id="C5DDK6">
    <property type="interactions" value="89"/>
</dbReference>
<dbReference type="STRING" id="559295.C5DDK6"/>
<gene>
    <name evidence="4" type="ordered locus">KLTH0C01760g</name>
</gene>
<feature type="compositionally biased region" description="Polar residues" evidence="2">
    <location>
        <begin position="407"/>
        <end position="421"/>
    </location>
</feature>
<dbReference type="AlphaFoldDB" id="C5DDK6"/>
<feature type="compositionally biased region" description="Polar residues" evidence="2">
    <location>
        <begin position="477"/>
        <end position="496"/>
    </location>
</feature>
<dbReference type="KEGG" id="lth:KLTH0C01760g"/>
<accession>C5DDK6</accession>
<dbReference type="InterPro" id="IPR009203">
    <property type="entry name" value="Knr4/Smi1"/>
</dbReference>
<dbReference type="GeneID" id="8291164"/>
<dbReference type="InterPro" id="IPR051873">
    <property type="entry name" value="KNR4/SMI1_regulator"/>
</dbReference>
<reference evidence="4 5" key="1">
    <citation type="journal article" date="2009" name="Genome Res.">
        <title>Comparative genomics of protoploid Saccharomycetaceae.</title>
        <authorList>
            <consortium name="The Genolevures Consortium"/>
            <person name="Souciet J.-L."/>
            <person name="Dujon B."/>
            <person name="Gaillardin C."/>
            <person name="Johnston M."/>
            <person name="Baret P.V."/>
            <person name="Cliften P."/>
            <person name="Sherman D.J."/>
            <person name="Weissenbach J."/>
            <person name="Westhof E."/>
            <person name="Wincker P."/>
            <person name="Jubin C."/>
            <person name="Poulain J."/>
            <person name="Barbe V."/>
            <person name="Segurens B."/>
            <person name="Artiguenave F."/>
            <person name="Anthouard V."/>
            <person name="Vacherie B."/>
            <person name="Val M.-E."/>
            <person name="Fulton R.S."/>
            <person name="Minx P."/>
            <person name="Wilson R."/>
            <person name="Durrens P."/>
            <person name="Jean G."/>
            <person name="Marck C."/>
            <person name="Martin T."/>
            <person name="Nikolski M."/>
            <person name="Rolland T."/>
            <person name="Seret M.-L."/>
            <person name="Casaregola S."/>
            <person name="Despons L."/>
            <person name="Fairhead C."/>
            <person name="Fischer G."/>
            <person name="Lafontaine I."/>
            <person name="Leh V."/>
            <person name="Lemaire M."/>
            <person name="de Montigny J."/>
            <person name="Neuveglise C."/>
            <person name="Thierry A."/>
            <person name="Blanc-Lenfle I."/>
            <person name="Bleykasten C."/>
            <person name="Diffels J."/>
            <person name="Fritsch E."/>
            <person name="Frangeul L."/>
            <person name="Goeffon A."/>
            <person name="Jauniaux N."/>
            <person name="Kachouri-Lafond R."/>
            <person name="Payen C."/>
            <person name="Potier S."/>
            <person name="Pribylova L."/>
            <person name="Ozanne C."/>
            <person name="Richard G.-F."/>
            <person name="Sacerdot C."/>
            <person name="Straub M.-L."/>
            <person name="Talla E."/>
        </authorList>
    </citation>
    <scope>NUCLEOTIDE SEQUENCE [LARGE SCALE GENOMIC DNA]</scope>
    <source>
        <strain evidence="5">ATCC 56472 / CBS 6340 / NRRL Y-8284</strain>
    </source>
</reference>
<name>C5DDK6_LACTC</name>
<dbReference type="HOGENOM" id="CLU_027501_3_0_1"/>
<dbReference type="InterPro" id="IPR018958">
    <property type="entry name" value="Knr4/Smi1-like_dom"/>
</dbReference>
<dbReference type="InterPro" id="IPR037883">
    <property type="entry name" value="Knr4/Smi1-like_sf"/>
</dbReference>
<dbReference type="PIRSF" id="PIRSF017023">
    <property type="entry name" value="KNR4"/>
    <property type="match status" value="1"/>
</dbReference>
<dbReference type="OrthoDB" id="2305498at2759"/>
<evidence type="ECO:0000313" key="4">
    <source>
        <dbReference type="EMBL" id="CAR21867.1"/>
    </source>
</evidence>
<evidence type="ECO:0000313" key="5">
    <source>
        <dbReference type="Proteomes" id="UP000002036"/>
    </source>
</evidence>
<feature type="region of interest" description="Disordered" evidence="2">
    <location>
        <begin position="353"/>
        <end position="516"/>
    </location>
</feature>
<dbReference type="Pfam" id="PF09346">
    <property type="entry name" value="SMI1_KNR4"/>
    <property type="match status" value="1"/>
</dbReference>
<evidence type="ECO:0000256" key="2">
    <source>
        <dbReference type="SAM" id="MobiDB-lite"/>
    </source>
</evidence>
<protein>
    <submittedName>
        <fullName evidence="4">KLTH0C01760p</fullName>
    </submittedName>
</protein>
<evidence type="ECO:0000259" key="3">
    <source>
        <dbReference type="SMART" id="SM00860"/>
    </source>
</evidence>
<feature type="domain" description="Knr4/Smi1-like" evidence="3">
    <location>
        <begin position="95"/>
        <end position="301"/>
    </location>
</feature>
<organism evidence="4 5">
    <name type="scientific">Lachancea thermotolerans (strain ATCC 56472 / CBS 6340 / NRRL Y-8284)</name>
    <name type="common">Yeast</name>
    <name type="synonym">Kluyveromyces thermotolerans</name>
    <dbReference type="NCBI Taxonomy" id="559295"/>
    <lineage>
        <taxon>Eukaryota</taxon>
        <taxon>Fungi</taxon>
        <taxon>Dikarya</taxon>
        <taxon>Ascomycota</taxon>
        <taxon>Saccharomycotina</taxon>
        <taxon>Saccharomycetes</taxon>
        <taxon>Saccharomycetales</taxon>
        <taxon>Saccharomycetaceae</taxon>
        <taxon>Lachancea</taxon>
    </lineage>
</organism>
<dbReference type="eggNOG" id="ENOG502QTAZ">
    <property type="taxonomic scope" value="Eukaryota"/>
</dbReference>
<dbReference type="RefSeq" id="XP_002552305.1">
    <property type="nucleotide sequence ID" value="XM_002552259.1"/>
</dbReference>
<feature type="compositionally biased region" description="Polar residues" evidence="2">
    <location>
        <begin position="383"/>
        <end position="399"/>
    </location>
</feature>
<dbReference type="Proteomes" id="UP000002036">
    <property type="component" value="Chromosome C"/>
</dbReference>
<feature type="compositionally biased region" description="Basic and acidic residues" evidence="2">
    <location>
        <begin position="426"/>
        <end position="440"/>
    </location>
</feature>
<dbReference type="SMART" id="SM00860">
    <property type="entry name" value="SMI1_KNR4"/>
    <property type="match status" value="1"/>
</dbReference>
<dbReference type="PANTHER" id="PTHR47432:SF1">
    <property type="entry name" value="CELL WALL ASSEMBLY REGULATOR SMI1"/>
    <property type="match status" value="1"/>
</dbReference>
<dbReference type="PANTHER" id="PTHR47432">
    <property type="entry name" value="CELL WALL ASSEMBLY REGULATOR SMI1"/>
    <property type="match status" value="1"/>
</dbReference>
<feature type="compositionally biased region" description="Basic and acidic residues" evidence="2">
    <location>
        <begin position="503"/>
        <end position="516"/>
    </location>
</feature>
<keyword evidence="5" id="KW-1185">Reference proteome</keyword>
<dbReference type="EMBL" id="CU928167">
    <property type="protein sequence ID" value="CAR21867.1"/>
    <property type="molecule type" value="Genomic_DNA"/>
</dbReference>
<dbReference type="GO" id="GO:0070880">
    <property type="term" value="P:fungal-type cell wall beta-glucan biosynthetic process"/>
    <property type="evidence" value="ECO:0007669"/>
    <property type="project" value="TreeGrafter"/>
</dbReference>
<comment type="similarity">
    <text evidence="1">Belongs to the KNR4/SMI1 family.</text>
</comment>
<dbReference type="InParanoid" id="C5DDK6"/>
<dbReference type="SUPFAM" id="SSF160631">
    <property type="entry name" value="SMI1/KNR4-like"/>
    <property type="match status" value="1"/>
</dbReference>
<dbReference type="GO" id="GO:0043332">
    <property type="term" value="C:mating projection tip"/>
    <property type="evidence" value="ECO:0007669"/>
    <property type="project" value="TreeGrafter"/>
</dbReference>
<feature type="region of interest" description="Disordered" evidence="2">
    <location>
        <begin position="163"/>
        <end position="220"/>
    </location>
</feature>
<dbReference type="OMA" id="TQNDITH"/>